<dbReference type="SMART" id="SM00347">
    <property type="entry name" value="HTH_MARR"/>
    <property type="match status" value="1"/>
</dbReference>
<dbReference type="RefSeq" id="WP_007685158.1">
    <property type="nucleotide sequence ID" value="NZ_JACBZE010000007.1"/>
</dbReference>
<keyword evidence="2" id="KW-0238">DNA-binding</keyword>
<dbReference type="EMBL" id="SEOM01000006">
    <property type="protein sequence ID" value="RYM00117.1"/>
    <property type="molecule type" value="Genomic_DNA"/>
</dbReference>
<reference evidence="5 6" key="1">
    <citation type="submission" date="2019-02" db="EMBL/GenBank/DDBJ databases">
        <authorList>
            <person name="Feng G."/>
        </authorList>
    </citation>
    <scope>NUCLEOTIDE SEQUENCE [LARGE SCALE GENOMIC DNA]</scope>
    <source>
        <strain evidence="5 6">DSM 26779</strain>
    </source>
</reference>
<dbReference type="PROSITE" id="PS01117">
    <property type="entry name" value="HTH_MARR_1"/>
    <property type="match status" value="1"/>
</dbReference>
<dbReference type="GO" id="GO:0003677">
    <property type="term" value="F:DNA binding"/>
    <property type="evidence" value="ECO:0007669"/>
    <property type="project" value="UniProtKB-KW"/>
</dbReference>
<accession>A0A4V1W9M8</accession>
<dbReference type="PANTHER" id="PTHR33164">
    <property type="entry name" value="TRANSCRIPTIONAL REGULATOR, MARR FAMILY"/>
    <property type="match status" value="1"/>
</dbReference>
<dbReference type="InterPro" id="IPR036388">
    <property type="entry name" value="WH-like_DNA-bd_sf"/>
</dbReference>
<gene>
    <name evidence="5" type="ORF">EWH08_15130</name>
</gene>
<dbReference type="Proteomes" id="UP000292734">
    <property type="component" value="Unassembled WGS sequence"/>
</dbReference>
<sequence length="153" mass="17017">MSQQQRSTTREEVGAWAKRCYFAGRTVMDATLRPHGLGSVQWYVLHRLVTVGPTIQRDLGRLLEIERATMSGIVATLVRKGLVEQAPDPADQRQKLLRLTEAGAKLWAALPDLSFIRSVAFGGMDEADIETTITVLRTASERLENLLEKGNRA</sequence>
<evidence type="ECO:0000256" key="3">
    <source>
        <dbReference type="ARBA" id="ARBA00023163"/>
    </source>
</evidence>
<dbReference type="PANTHER" id="PTHR33164:SF43">
    <property type="entry name" value="HTH-TYPE TRANSCRIPTIONAL REPRESSOR YETL"/>
    <property type="match status" value="1"/>
</dbReference>
<evidence type="ECO:0000256" key="1">
    <source>
        <dbReference type="ARBA" id="ARBA00023015"/>
    </source>
</evidence>
<comment type="caution">
    <text evidence="5">The sequence shown here is derived from an EMBL/GenBank/DDBJ whole genome shotgun (WGS) entry which is preliminary data.</text>
</comment>
<dbReference type="Gene3D" id="1.10.10.10">
    <property type="entry name" value="Winged helix-like DNA-binding domain superfamily/Winged helix DNA-binding domain"/>
    <property type="match status" value="1"/>
</dbReference>
<dbReference type="SUPFAM" id="SSF46785">
    <property type="entry name" value="Winged helix' DNA-binding domain"/>
    <property type="match status" value="1"/>
</dbReference>
<dbReference type="InterPro" id="IPR036390">
    <property type="entry name" value="WH_DNA-bd_sf"/>
</dbReference>
<keyword evidence="3" id="KW-0804">Transcription</keyword>
<evidence type="ECO:0000259" key="4">
    <source>
        <dbReference type="PROSITE" id="PS50995"/>
    </source>
</evidence>
<dbReference type="InterPro" id="IPR000835">
    <property type="entry name" value="HTH_MarR-typ"/>
</dbReference>
<name>A0A4V1W9M8_9SPHN</name>
<evidence type="ECO:0000256" key="2">
    <source>
        <dbReference type="ARBA" id="ARBA00023125"/>
    </source>
</evidence>
<feature type="domain" description="HTH marR-type" evidence="4">
    <location>
        <begin position="1"/>
        <end position="141"/>
    </location>
</feature>
<dbReference type="Pfam" id="PF12802">
    <property type="entry name" value="MarR_2"/>
    <property type="match status" value="1"/>
</dbReference>
<keyword evidence="1" id="KW-0805">Transcription regulation</keyword>
<dbReference type="GO" id="GO:0006950">
    <property type="term" value="P:response to stress"/>
    <property type="evidence" value="ECO:0007669"/>
    <property type="project" value="TreeGrafter"/>
</dbReference>
<dbReference type="InterPro" id="IPR023187">
    <property type="entry name" value="Tscrpt_reg_MarR-type_CS"/>
</dbReference>
<proteinExistence type="predicted"/>
<protein>
    <submittedName>
        <fullName evidence="5">MarR family transcriptional regulator</fullName>
    </submittedName>
</protein>
<dbReference type="GO" id="GO:0003700">
    <property type="term" value="F:DNA-binding transcription factor activity"/>
    <property type="evidence" value="ECO:0007669"/>
    <property type="project" value="InterPro"/>
</dbReference>
<dbReference type="InterPro" id="IPR039422">
    <property type="entry name" value="MarR/SlyA-like"/>
</dbReference>
<organism evidence="5 6">
    <name type="scientific">Sphingobium indicum</name>
    <dbReference type="NCBI Taxonomy" id="332055"/>
    <lineage>
        <taxon>Bacteria</taxon>
        <taxon>Pseudomonadati</taxon>
        <taxon>Pseudomonadota</taxon>
        <taxon>Alphaproteobacteria</taxon>
        <taxon>Sphingomonadales</taxon>
        <taxon>Sphingomonadaceae</taxon>
        <taxon>Sphingobium</taxon>
    </lineage>
</organism>
<evidence type="ECO:0000313" key="6">
    <source>
        <dbReference type="Proteomes" id="UP000292734"/>
    </source>
</evidence>
<dbReference type="AlphaFoldDB" id="A0A4V1W9M8"/>
<evidence type="ECO:0000313" key="5">
    <source>
        <dbReference type="EMBL" id="RYM00117.1"/>
    </source>
</evidence>
<dbReference type="PROSITE" id="PS50995">
    <property type="entry name" value="HTH_MARR_2"/>
    <property type="match status" value="1"/>
</dbReference>